<dbReference type="Proteomes" id="UP000603200">
    <property type="component" value="Unassembled WGS sequence"/>
</dbReference>
<sequence length="235" mass="25046">MDGVRRAGLIVGRVAGCFALLLGISGLAAVTAGAWIRPDLAAALGALLWSLVLIALYAAAAGARSPVRFGWLYAVWVLSALLMGQVTTGVWAAVLSARGEEVVATSAVKHVSRTGDTYTLEAGGELIPGRLTTWPEGKSEVEAVVVVRDPAGLVDPRLPEELAEAREAFWPLLLILLAVIGALTAPAYWVTRDDYREFHGPRGTRRARAAAMNARLEDIRRSRRRSAAGSDSIDH</sequence>
<comment type="caution">
    <text evidence="2">The sequence shown here is derived from an EMBL/GenBank/DDBJ whole genome shotgun (WGS) entry which is preliminary data.</text>
</comment>
<reference evidence="2 3" key="1">
    <citation type="submission" date="2021-01" db="EMBL/GenBank/DDBJ databases">
        <title>Whole genome shotgun sequence of Actinoplanes humidus NBRC 14915.</title>
        <authorList>
            <person name="Komaki H."/>
            <person name="Tamura T."/>
        </authorList>
    </citation>
    <scope>NUCLEOTIDE SEQUENCE [LARGE SCALE GENOMIC DNA]</scope>
    <source>
        <strain evidence="2 3">NBRC 14915</strain>
    </source>
</reference>
<feature type="transmembrane region" description="Helical" evidence="1">
    <location>
        <begin position="40"/>
        <end position="59"/>
    </location>
</feature>
<gene>
    <name evidence="2" type="ORF">Ahu01nite_044650</name>
</gene>
<keyword evidence="1" id="KW-0472">Membrane</keyword>
<evidence type="ECO:0000313" key="3">
    <source>
        <dbReference type="Proteomes" id="UP000603200"/>
    </source>
</evidence>
<keyword evidence="1" id="KW-0812">Transmembrane</keyword>
<keyword evidence="3" id="KW-1185">Reference proteome</keyword>
<name>A0ABQ3ZS11_9ACTN</name>
<accession>A0ABQ3ZS11</accession>
<feature type="transmembrane region" description="Helical" evidence="1">
    <location>
        <begin position="168"/>
        <end position="190"/>
    </location>
</feature>
<evidence type="ECO:0000256" key="1">
    <source>
        <dbReference type="SAM" id="Phobius"/>
    </source>
</evidence>
<organism evidence="2 3">
    <name type="scientific">Winogradskya humida</name>
    <dbReference type="NCBI Taxonomy" id="113566"/>
    <lineage>
        <taxon>Bacteria</taxon>
        <taxon>Bacillati</taxon>
        <taxon>Actinomycetota</taxon>
        <taxon>Actinomycetes</taxon>
        <taxon>Micromonosporales</taxon>
        <taxon>Micromonosporaceae</taxon>
        <taxon>Winogradskya</taxon>
    </lineage>
</organism>
<dbReference type="EMBL" id="BOMN01000057">
    <property type="protein sequence ID" value="GIE21363.1"/>
    <property type="molecule type" value="Genomic_DNA"/>
</dbReference>
<evidence type="ECO:0000313" key="2">
    <source>
        <dbReference type="EMBL" id="GIE21363.1"/>
    </source>
</evidence>
<feature type="transmembrane region" description="Helical" evidence="1">
    <location>
        <begin position="71"/>
        <end position="94"/>
    </location>
</feature>
<proteinExistence type="predicted"/>
<feature type="transmembrane region" description="Helical" evidence="1">
    <location>
        <begin position="12"/>
        <end position="34"/>
    </location>
</feature>
<evidence type="ECO:0008006" key="4">
    <source>
        <dbReference type="Google" id="ProtNLM"/>
    </source>
</evidence>
<protein>
    <recommendedName>
        <fullName evidence="4">DUF3592 domain-containing protein</fullName>
    </recommendedName>
</protein>
<keyword evidence="1" id="KW-1133">Transmembrane helix</keyword>